<protein>
    <submittedName>
        <fullName evidence="3">Retron-type reverse transcriptase</fullName>
    </submittedName>
</protein>
<keyword evidence="3" id="KW-0808">Transferase</keyword>
<keyword evidence="3" id="KW-0695">RNA-directed DNA polymerase</keyword>
<dbReference type="Pfam" id="PF00078">
    <property type="entry name" value="RVT_1"/>
    <property type="match status" value="1"/>
</dbReference>
<comment type="similarity">
    <text evidence="1">Belongs to the bacterial reverse transcriptase family.</text>
</comment>
<dbReference type="GO" id="GO:0003964">
    <property type="term" value="F:RNA-directed DNA polymerase activity"/>
    <property type="evidence" value="ECO:0007669"/>
    <property type="project" value="UniProtKB-KW"/>
</dbReference>
<dbReference type="AlphaFoldDB" id="A0A850SR00"/>
<organism evidence="3 4">
    <name type="scientific">Desulfobacter latus</name>
    <dbReference type="NCBI Taxonomy" id="2292"/>
    <lineage>
        <taxon>Bacteria</taxon>
        <taxon>Pseudomonadati</taxon>
        <taxon>Thermodesulfobacteriota</taxon>
        <taxon>Desulfobacteria</taxon>
        <taxon>Desulfobacterales</taxon>
        <taxon>Desulfobacteraceae</taxon>
        <taxon>Desulfobacter</taxon>
    </lineage>
</organism>
<evidence type="ECO:0000313" key="4">
    <source>
        <dbReference type="Proteomes" id="UP000553343"/>
    </source>
</evidence>
<proteinExistence type="inferred from homology"/>
<dbReference type="SUPFAM" id="SSF56672">
    <property type="entry name" value="DNA/RNA polymerases"/>
    <property type="match status" value="1"/>
</dbReference>
<evidence type="ECO:0000313" key="3">
    <source>
        <dbReference type="EMBL" id="NWH03864.1"/>
    </source>
</evidence>
<accession>A0A850SR00</accession>
<dbReference type="InterPro" id="IPR000477">
    <property type="entry name" value="RT_dom"/>
</dbReference>
<feature type="domain" description="Reverse transcriptase" evidence="2">
    <location>
        <begin position="46"/>
        <end position="273"/>
    </location>
</feature>
<comment type="caution">
    <text evidence="3">The sequence shown here is derived from an EMBL/GenBank/DDBJ whole genome shotgun (WGS) entry which is preliminary data.</text>
</comment>
<gene>
    <name evidence="3" type="ORF">HXW94_02460</name>
</gene>
<dbReference type="PANTHER" id="PTHR34047:SF8">
    <property type="entry name" value="PROTEIN YKFC"/>
    <property type="match status" value="1"/>
</dbReference>
<name>A0A850SR00_9BACT</name>
<dbReference type="PANTHER" id="PTHR34047">
    <property type="entry name" value="NUCLEAR INTRON MATURASE 1, MITOCHONDRIAL-RELATED"/>
    <property type="match status" value="1"/>
</dbReference>
<dbReference type="EMBL" id="JACADJ010000005">
    <property type="protein sequence ID" value="NWH03864.1"/>
    <property type="molecule type" value="Genomic_DNA"/>
</dbReference>
<sequence>MGDLLKKAASPAVLNQAWKRLKNDKTVWDQGISKKEMERDFVLHITRLAKDLESGQYRPAQIRMFPVLKGDGKKRIISALTLRDKLAQRAVLSVLNPIGEAMFHHDSYGYRPGRSIDTVMRRIKEQVDCGFCWLVDADIKSFFDRIPHRPLKKKLKKKLADHELLDLIFQWLDIGAPRTGILAGRRGIPQGGVISPFLCNFYLTEFDLFLTRHNLPFVRFADDFLVFTPARKNAEAALDCVTKGLKRLDLELNSRKTRIVLSGPKVVFLGRKLPGKKR</sequence>
<dbReference type="PROSITE" id="PS50878">
    <property type="entry name" value="RT_POL"/>
    <property type="match status" value="1"/>
</dbReference>
<reference evidence="3 4" key="1">
    <citation type="submission" date="2020-06" db="EMBL/GenBank/DDBJ databases">
        <title>High-quality draft genome of sulfate reducer Desulfobacter latus type strain AcrS2 isolated from marine sediment.</title>
        <authorList>
            <person name="Hoppe M."/>
            <person name="Larsen C.K."/>
            <person name="Marshall I.P.G."/>
            <person name="Schramm A."/>
            <person name="Marietou A.G."/>
        </authorList>
    </citation>
    <scope>NUCLEOTIDE SEQUENCE [LARGE SCALE GENOMIC DNA]</scope>
    <source>
        <strain evidence="3 4">AcRS2</strain>
    </source>
</reference>
<dbReference type="Proteomes" id="UP000553343">
    <property type="component" value="Unassembled WGS sequence"/>
</dbReference>
<dbReference type="Gene3D" id="3.30.70.270">
    <property type="match status" value="1"/>
</dbReference>
<keyword evidence="4" id="KW-1185">Reference proteome</keyword>
<evidence type="ECO:0000256" key="1">
    <source>
        <dbReference type="ARBA" id="ARBA00034120"/>
    </source>
</evidence>
<dbReference type="CDD" id="cd01651">
    <property type="entry name" value="RT_G2_intron"/>
    <property type="match status" value="1"/>
</dbReference>
<evidence type="ECO:0000259" key="2">
    <source>
        <dbReference type="PROSITE" id="PS50878"/>
    </source>
</evidence>
<keyword evidence="3" id="KW-0548">Nucleotidyltransferase</keyword>
<dbReference type="InterPro" id="IPR051083">
    <property type="entry name" value="GrpII_Intron_Splice-Mob/Def"/>
</dbReference>
<dbReference type="InterPro" id="IPR043128">
    <property type="entry name" value="Rev_trsase/Diguanyl_cyclase"/>
</dbReference>
<dbReference type="InterPro" id="IPR043502">
    <property type="entry name" value="DNA/RNA_pol_sf"/>
</dbReference>
<dbReference type="RefSeq" id="WP_178365323.1">
    <property type="nucleotide sequence ID" value="NZ_JACADJ010000005.1"/>
</dbReference>